<evidence type="ECO:0000256" key="1">
    <source>
        <dbReference type="SAM" id="MobiDB-lite"/>
    </source>
</evidence>
<dbReference type="InterPro" id="IPR041800">
    <property type="entry name" value="ASCC2_CUE"/>
</dbReference>
<feature type="non-terminal residue" evidence="4">
    <location>
        <position position="734"/>
    </location>
</feature>
<feature type="domain" description="CUE" evidence="2">
    <location>
        <begin position="493"/>
        <end position="536"/>
    </location>
</feature>
<dbReference type="Pfam" id="PF02845">
    <property type="entry name" value="CUE"/>
    <property type="match status" value="1"/>
</dbReference>
<reference evidence="4" key="1">
    <citation type="submission" date="2025-08" db="UniProtKB">
        <authorList>
            <consortium name="RefSeq"/>
        </authorList>
    </citation>
    <scope>IDENTIFICATION</scope>
</reference>
<feature type="region of interest" description="Disordered" evidence="1">
    <location>
        <begin position="406"/>
        <end position="467"/>
    </location>
</feature>
<dbReference type="SMART" id="SM00546">
    <property type="entry name" value="CUE"/>
    <property type="match status" value="1"/>
</dbReference>
<sequence>MPVPLDKMKEVLPDGNKTQASLHPSRIEKMVFVQYVTPPESMDDRAEYDAWMERVAYLCDDLHWLLQQPHDKFWCQAVFDDSLHKALDSFLRYCPRSRDMLMNLPEAAKQRQAELCRLVFMVYLRMSTHKESKDHFITPEVFGEILYENFLFDIPKVLDLCSLYGKTNGSLLNKMVGNIFMQQPKYLNDLRDTVPTILQVFTNIAARCGVQLESSLMAPQKLEDSVASGNNLSSMSSSDLEDIVHYLSDTADTLHRFLDVHPPACQIFQQFLFCPVIANFYEAVTPELTLAIKQHDFPSASVRKKLTLRLHQIKKCLLSVVHSILNAVCLRPILENSSDDSLVTSCIEDFLHTMTALLVERRFLAAYEGMFSFQDDVDMLIQTSTHIDSSQFEYIQSAINSAFATFGHRKSPRGDTNTGGRTSPDGAPDSSTTHAGAVARGKARPATVSSLTAEPWAGARPKDLRDGASLPEEFESEGYGEGAVSSPRPNEVEVESLVSSVKDLFPHLGEGFIELALEELDWRLERVVSSVLEEKLPSSLLDISPDLPRQEREVNQGDGQTDSADILDSRKNVFDNDEFDVFRNKKVDMSKIHIGKKQDVVDIEDKSTILAVKATYDAYGSMDQESMYDRQPMYDDEYDDTYDSHAVGADDADSADELNSNRVLPRVLQDLERQKTKGEGRSKARDDDGDDEEEGSQGARDEFVADPAKLREQAEQRRQSQAARGRRGRGGGGG</sequence>
<accession>A0ABM1A656</accession>
<dbReference type="PROSITE" id="PS51140">
    <property type="entry name" value="CUE"/>
    <property type="match status" value="1"/>
</dbReference>
<dbReference type="Proteomes" id="UP000694888">
    <property type="component" value="Unplaced"/>
</dbReference>
<feature type="compositionally biased region" description="Basic residues" evidence="1">
    <location>
        <begin position="724"/>
        <end position="734"/>
    </location>
</feature>
<dbReference type="RefSeq" id="XP_012941572.1">
    <property type="nucleotide sequence ID" value="XM_013086118.2"/>
</dbReference>
<dbReference type="PANTHER" id="PTHR21494">
    <property type="entry name" value="ACTIVATING SIGNAL COINTEGRATOR 1 COMPLEX SUBUNIT 2 ASC-1 COMPLEX SUBUNIT P100"/>
    <property type="match status" value="1"/>
</dbReference>
<evidence type="ECO:0000259" key="2">
    <source>
        <dbReference type="PROSITE" id="PS51140"/>
    </source>
</evidence>
<dbReference type="CDD" id="cd14364">
    <property type="entry name" value="CUE_ASCC2"/>
    <property type="match status" value="1"/>
</dbReference>
<dbReference type="GeneID" id="101851885"/>
<organism evidence="3 4">
    <name type="scientific">Aplysia californica</name>
    <name type="common">California sea hare</name>
    <dbReference type="NCBI Taxonomy" id="6500"/>
    <lineage>
        <taxon>Eukaryota</taxon>
        <taxon>Metazoa</taxon>
        <taxon>Spiralia</taxon>
        <taxon>Lophotrochozoa</taxon>
        <taxon>Mollusca</taxon>
        <taxon>Gastropoda</taxon>
        <taxon>Heterobranchia</taxon>
        <taxon>Euthyneura</taxon>
        <taxon>Tectipleura</taxon>
        <taxon>Aplysiida</taxon>
        <taxon>Aplysioidea</taxon>
        <taxon>Aplysiidae</taxon>
        <taxon>Aplysia</taxon>
    </lineage>
</organism>
<dbReference type="InterPro" id="IPR003892">
    <property type="entry name" value="CUE"/>
</dbReference>
<dbReference type="SUPFAM" id="SSF46934">
    <property type="entry name" value="UBA-like"/>
    <property type="match status" value="1"/>
</dbReference>
<dbReference type="InterPro" id="IPR009060">
    <property type="entry name" value="UBA-like_sf"/>
</dbReference>
<proteinExistence type="predicted"/>
<protein>
    <submittedName>
        <fullName evidence="4">Activating signal cointegrator 1 complex subunit 2</fullName>
    </submittedName>
</protein>
<feature type="compositionally biased region" description="Basic and acidic residues" evidence="1">
    <location>
        <begin position="699"/>
        <end position="718"/>
    </location>
</feature>
<dbReference type="InterPro" id="IPR052586">
    <property type="entry name" value="ASCC2"/>
</dbReference>
<name>A0ABM1A656_APLCA</name>
<dbReference type="PANTHER" id="PTHR21494:SF0">
    <property type="entry name" value="ACTIVATING SIGNAL COINTEGRATOR 1 COMPLEX SUBUNIT 2"/>
    <property type="match status" value="1"/>
</dbReference>
<feature type="compositionally biased region" description="Basic and acidic residues" evidence="1">
    <location>
        <begin position="669"/>
        <end position="686"/>
    </location>
</feature>
<evidence type="ECO:0000313" key="4">
    <source>
        <dbReference type="RefSeq" id="XP_012941572.1"/>
    </source>
</evidence>
<keyword evidence="3" id="KW-1185">Reference proteome</keyword>
<dbReference type="Gene3D" id="1.10.8.10">
    <property type="entry name" value="DNA helicase RuvA subunit, C-terminal domain"/>
    <property type="match status" value="1"/>
</dbReference>
<evidence type="ECO:0000313" key="3">
    <source>
        <dbReference type="Proteomes" id="UP000694888"/>
    </source>
</evidence>
<feature type="region of interest" description="Disordered" evidence="1">
    <location>
        <begin position="659"/>
        <end position="734"/>
    </location>
</feature>
<gene>
    <name evidence="4" type="primary">LOC101851885</name>
</gene>